<gene>
    <name evidence="2" type="ORF">SAMN05660197_0604</name>
</gene>
<keyword evidence="3" id="KW-1185">Reference proteome</keyword>
<dbReference type="EMBL" id="FWWZ01000001">
    <property type="protein sequence ID" value="SMC08830.1"/>
    <property type="molecule type" value="Genomic_DNA"/>
</dbReference>
<dbReference type="InterPro" id="IPR040890">
    <property type="entry name" value="Znf_CopZ"/>
</dbReference>
<sequence>MQFFLSNRCPSCKSEGKKIKYENILANLRTIENIDQSKEYFYCKNPACDVVYFCGLQTWHNADLIRPTAAKSRDPEATVCYCFDYRIKDINTHSYTAYKEKKAKGCACSMRNPSGKCCHALFKSFL</sequence>
<evidence type="ECO:0000313" key="3">
    <source>
        <dbReference type="Proteomes" id="UP000192602"/>
    </source>
</evidence>
<evidence type="ECO:0000259" key="1">
    <source>
        <dbReference type="Pfam" id="PF18423"/>
    </source>
</evidence>
<dbReference type="InterPro" id="IPR041854">
    <property type="entry name" value="BFD-like_2Fe2S-bd_dom_sf"/>
</dbReference>
<dbReference type="AlphaFoldDB" id="A0A1W1WS38"/>
<dbReference type="STRING" id="1069081.SAMN05660197_0604"/>
<evidence type="ECO:0000313" key="2">
    <source>
        <dbReference type="EMBL" id="SMC08830.1"/>
    </source>
</evidence>
<dbReference type="Gene3D" id="2.20.25.270">
    <property type="match status" value="1"/>
</dbReference>
<name>A0A1W1WS38_9BACT</name>
<proteinExistence type="predicted"/>
<dbReference type="Pfam" id="PF18423">
    <property type="entry name" value="zf_CopZ"/>
    <property type="match status" value="1"/>
</dbReference>
<dbReference type="Proteomes" id="UP000192602">
    <property type="component" value="Unassembled WGS sequence"/>
</dbReference>
<organism evidence="2 3">
    <name type="scientific">Nitratiruptor tergarcus DSM 16512</name>
    <dbReference type="NCBI Taxonomy" id="1069081"/>
    <lineage>
        <taxon>Bacteria</taxon>
        <taxon>Pseudomonadati</taxon>
        <taxon>Campylobacterota</taxon>
        <taxon>Epsilonproteobacteria</taxon>
        <taxon>Nautiliales</taxon>
        <taxon>Nitratiruptoraceae</taxon>
        <taxon>Nitratiruptor</taxon>
    </lineage>
</organism>
<dbReference type="RefSeq" id="WP_084275090.1">
    <property type="nucleotide sequence ID" value="NZ_AP026671.1"/>
</dbReference>
<protein>
    <recommendedName>
        <fullName evidence="1">CopZ zinc binding domain-containing protein</fullName>
    </recommendedName>
</protein>
<accession>A0A1W1WS38</accession>
<dbReference type="Gene3D" id="1.10.10.1100">
    <property type="entry name" value="BFD-like [2Fe-2S]-binding domain"/>
    <property type="match status" value="1"/>
</dbReference>
<reference evidence="3" key="1">
    <citation type="submission" date="2017-04" db="EMBL/GenBank/DDBJ databases">
        <authorList>
            <person name="Varghese N."/>
            <person name="Submissions S."/>
        </authorList>
    </citation>
    <scope>NUCLEOTIDE SEQUENCE [LARGE SCALE GENOMIC DNA]</scope>
    <source>
        <strain evidence="3">DSM 16512</strain>
    </source>
</reference>
<feature type="domain" description="CopZ zinc binding" evidence="1">
    <location>
        <begin position="7"/>
        <end position="58"/>
    </location>
</feature>
<dbReference type="OrthoDB" id="9805137at2"/>